<dbReference type="PANTHER" id="PTHR34474:SF2">
    <property type="entry name" value="SIGNAL TRANSDUCTION PROTEIN TRAP"/>
    <property type="match status" value="1"/>
</dbReference>
<name>A0A426QIL4_9GAMM</name>
<proteinExistence type="predicted"/>
<comment type="caution">
    <text evidence="2">The sequence shown here is derived from an EMBL/GenBank/DDBJ whole genome shotgun (WGS) entry which is preliminary data.</text>
</comment>
<evidence type="ECO:0000313" key="2">
    <source>
        <dbReference type="EMBL" id="RRQ21577.1"/>
    </source>
</evidence>
<keyword evidence="3" id="KW-1185">Reference proteome</keyword>
<accession>A0A426QIL4</accession>
<keyword evidence="2" id="KW-0560">Oxidoreductase</keyword>
<sequence length="104" mass="11709">MLIVANRVPVAAGWEETFEERFRNRAGQIDKQPGFVRMQVLRPQTDGAPYVVLTTWRDRAAFDAWVGSEDFKLAHSNPMPKEAFDGEGGMEMHEVILASEQSAD</sequence>
<dbReference type="Gene3D" id="3.30.70.100">
    <property type="match status" value="1"/>
</dbReference>
<keyword evidence="2" id="KW-0503">Monooxygenase</keyword>
<dbReference type="Pfam" id="PF03992">
    <property type="entry name" value="ABM"/>
    <property type="match status" value="1"/>
</dbReference>
<dbReference type="EMBL" id="QZMU01000001">
    <property type="protein sequence ID" value="RRQ21577.1"/>
    <property type="molecule type" value="Genomic_DNA"/>
</dbReference>
<dbReference type="RefSeq" id="WP_125180920.1">
    <property type="nucleotide sequence ID" value="NZ_QZMU01000001.1"/>
</dbReference>
<organism evidence="2 3">
    <name type="scientific">Thiohalobacter thiocyanaticus</name>
    <dbReference type="NCBI Taxonomy" id="585455"/>
    <lineage>
        <taxon>Bacteria</taxon>
        <taxon>Pseudomonadati</taxon>
        <taxon>Pseudomonadota</taxon>
        <taxon>Gammaproteobacteria</taxon>
        <taxon>Thiohalobacterales</taxon>
        <taxon>Thiohalobacteraceae</taxon>
        <taxon>Thiohalobacter</taxon>
    </lineage>
</organism>
<reference evidence="2 3" key="1">
    <citation type="journal article" date="2010" name="Int. J. Syst. Evol. Microbiol.">
        <title>Thiohalobacter thiocyanaticus gen. nov., sp. nov., a moderately halophilic, sulfur-oxidizing gammaproteobacterium from hypersaline lakes, that utilizes thiocyanate.</title>
        <authorList>
            <person name="Sorokin D.Y."/>
            <person name="Kovaleva O.L."/>
            <person name="Tourova T.P."/>
            <person name="Muyzer G."/>
        </authorList>
    </citation>
    <scope>NUCLEOTIDE SEQUENCE [LARGE SCALE GENOMIC DNA]</scope>
    <source>
        <strain evidence="2 3">Hrh1</strain>
    </source>
</reference>
<evidence type="ECO:0000259" key="1">
    <source>
        <dbReference type="PROSITE" id="PS51725"/>
    </source>
</evidence>
<protein>
    <submittedName>
        <fullName evidence="2">Antibiotic biosynthesis monooxygenase</fullName>
    </submittedName>
</protein>
<dbReference type="OrthoDB" id="9798115at2"/>
<dbReference type="InterPro" id="IPR007138">
    <property type="entry name" value="ABM_dom"/>
</dbReference>
<dbReference type="AlphaFoldDB" id="A0A426QIL4"/>
<dbReference type="Proteomes" id="UP000287798">
    <property type="component" value="Unassembled WGS sequence"/>
</dbReference>
<dbReference type="InterPro" id="IPR011008">
    <property type="entry name" value="Dimeric_a/b-barrel"/>
</dbReference>
<feature type="domain" description="ABM" evidence="1">
    <location>
        <begin position="2"/>
        <end position="90"/>
    </location>
</feature>
<dbReference type="InterPro" id="IPR050404">
    <property type="entry name" value="Heme-degrading_MO"/>
</dbReference>
<dbReference type="SUPFAM" id="SSF54909">
    <property type="entry name" value="Dimeric alpha+beta barrel"/>
    <property type="match status" value="1"/>
</dbReference>
<dbReference type="PROSITE" id="PS51725">
    <property type="entry name" value="ABM"/>
    <property type="match status" value="1"/>
</dbReference>
<dbReference type="PANTHER" id="PTHR34474">
    <property type="entry name" value="SIGNAL TRANSDUCTION PROTEIN TRAP"/>
    <property type="match status" value="1"/>
</dbReference>
<gene>
    <name evidence="2" type="ORF">D6C00_06235</name>
</gene>
<dbReference type="GO" id="GO:0004497">
    <property type="term" value="F:monooxygenase activity"/>
    <property type="evidence" value="ECO:0007669"/>
    <property type="project" value="UniProtKB-KW"/>
</dbReference>
<evidence type="ECO:0000313" key="3">
    <source>
        <dbReference type="Proteomes" id="UP000287798"/>
    </source>
</evidence>